<proteinExistence type="predicted"/>
<dbReference type="GO" id="GO:0004888">
    <property type="term" value="F:transmembrane signaling receptor activity"/>
    <property type="evidence" value="ECO:0007669"/>
    <property type="project" value="InterPro"/>
</dbReference>
<protein>
    <submittedName>
        <fullName evidence="13">Neuronal acetylcholine receptor subunit alpha-10</fullName>
    </submittedName>
</protein>
<dbReference type="Gene3D" id="1.20.5.340">
    <property type="match status" value="1"/>
</dbReference>
<reference evidence="13" key="1">
    <citation type="journal article" date="2023" name="PLoS Negl. Trop. Dis.">
        <title>A genome sequence for Biomphalaria pfeifferi, the major vector snail for the human-infecting parasite Schistosoma mansoni.</title>
        <authorList>
            <person name="Bu L."/>
            <person name="Lu L."/>
            <person name="Laidemitt M.R."/>
            <person name="Zhang S.M."/>
            <person name="Mutuku M."/>
            <person name="Mkoji G."/>
            <person name="Steinauer M."/>
            <person name="Loker E.S."/>
        </authorList>
    </citation>
    <scope>NUCLEOTIDE SEQUENCE</scope>
    <source>
        <strain evidence="13">KasaAsao</strain>
    </source>
</reference>
<keyword evidence="14" id="KW-1185">Reference proteome</keyword>
<dbReference type="Gene3D" id="2.70.170.10">
    <property type="entry name" value="Neurotransmitter-gated ion-channel ligand-binding domain"/>
    <property type="match status" value="1"/>
</dbReference>
<keyword evidence="1" id="KW-0813">Transport</keyword>
<keyword evidence="8" id="KW-1071">Ligand-gated ion channel</keyword>
<evidence type="ECO:0000256" key="2">
    <source>
        <dbReference type="ARBA" id="ARBA00022475"/>
    </source>
</evidence>
<dbReference type="AlphaFoldDB" id="A0AAD8F3L4"/>
<feature type="domain" description="Neurotransmitter-gated ion-channel ligand-binding" evidence="12">
    <location>
        <begin position="181"/>
        <end position="272"/>
    </location>
</feature>
<feature type="transmembrane region" description="Helical" evidence="11">
    <location>
        <begin position="20"/>
        <end position="37"/>
    </location>
</feature>
<dbReference type="InterPro" id="IPR002394">
    <property type="entry name" value="Nicotinic_acetylcholine_rcpt"/>
</dbReference>
<evidence type="ECO:0000256" key="4">
    <source>
        <dbReference type="ARBA" id="ARBA00023018"/>
    </source>
</evidence>
<feature type="transmembrane region" description="Helical" evidence="11">
    <location>
        <begin position="136"/>
        <end position="154"/>
    </location>
</feature>
<evidence type="ECO:0000313" key="14">
    <source>
        <dbReference type="Proteomes" id="UP001233172"/>
    </source>
</evidence>
<feature type="transmembrane region" description="Helical" evidence="11">
    <location>
        <begin position="92"/>
        <end position="116"/>
    </location>
</feature>
<dbReference type="PRINTS" id="PR00254">
    <property type="entry name" value="NICOTINICR"/>
</dbReference>
<evidence type="ECO:0000256" key="6">
    <source>
        <dbReference type="ARBA" id="ARBA00023136"/>
    </source>
</evidence>
<evidence type="ECO:0000256" key="11">
    <source>
        <dbReference type="SAM" id="Phobius"/>
    </source>
</evidence>
<dbReference type="Proteomes" id="UP001233172">
    <property type="component" value="Unassembled WGS sequence"/>
</dbReference>
<name>A0AAD8F3L4_BIOPF</name>
<evidence type="ECO:0000256" key="9">
    <source>
        <dbReference type="ARBA" id="ARBA00023303"/>
    </source>
</evidence>
<sequence>MTSKPASPKARGTVDRHPHLGLALLLMIGLCRFRIVFSVGRGTEALTAGLSALTAGLSALTAGLSALTAGLSALTAGLSALTAGLSALTAGLSALTAGLSALTAGLSALTAGLSALTAELMLQRTVRITFVRIDTLLQMATFTIIVWLLMSVLVTSQKMKPTTKEDKEFDDELNITSKEKILIKRLIERYARMGKEGRPVVNTSDAVRVDFGLSLIQILDVDIKDQVLKTNVWYEYTWTDVLLRWDIEHYDNITDVRIPSEHVWLPDILLYN</sequence>
<dbReference type="GO" id="GO:0022848">
    <property type="term" value="F:acetylcholine-gated monoatomic cation-selective channel activity"/>
    <property type="evidence" value="ECO:0007669"/>
    <property type="project" value="InterPro"/>
</dbReference>
<dbReference type="InterPro" id="IPR006201">
    <property type="entry name" value="Neur_channel"/>
</dbReference>
<evidence type="ECO:0000256" key="3">
    <source>
        <dbReference type="ARBA" id="ARBA00022692"/>
    </source>
</evidence>
<evidence type="ECO:0000256" key="8">
    <source>
        <dbReference type="ARBA" id="ARBA00023286"/>
    </source>
</evidence>
<keyword evidence="7 13" id="KW-0675">Receptor</keyword>
<dbReference type="GO" id="GO:0045211">
    <property type="term" value="C:postsynaptic membrane"/>
    <property type="evidence" value="ECO:0007669"/>
    <property type="project" value="InterPro"/>
</dbReference>
<evidence type="ECO:0000256" key="1">
    <source>
        <dbReference type="ARBA" id="ARBA00022448"/>
    </source>
</evidence>
<keyword evidence="6 11" id="KW-0472">Membrane</keyword>
<evidence type="ECO:0000256" key="7">
    <source>
        <dbReference type="ARBA" id="ARBA00023170"/>
    </source>
</evidence>
<evidence type="ECO:0000259" key="12">
    <source>
        <dbReference type="Pfam" id="PF02931"/>
    </source>
</evidence>
<keyword evidence="11" id="KW-1133">Transmembrane helix</keyword>
<keyword evidence="4" id="KW-0770">Synapse</keyword>
<dbReference type="EMBL" id="JASAOG010000130">
    <property type="protein sequence ID" value="KAK0049086.1"/>
    <property type="molecule type" value="Genomic_DNA"/>
</dbReference>
<keyword evidence="9" id="KW-0407">Ion channel</keyword>
<gene>
    <name evidence="13" type="ORF">Bpfe_021514</name>
</gene>
<dbReference type="PANTHER" id="PTHR18945">
    <property type="entry name" value="NEUROTRANSMITTER GATED ION CHANNEL"/>
    <property type="match status" value="1"/>
</dbReference>
<dbReference type="InterPro" id="IPR006202">
    <property type="entry name" value="Neur_chan_lig-bd"/>
</dbReference>
<keyword evidence="3 11" id="KW-0812">Transmembrane</keyword>
<dbReference type="SUPFAM" id="SSF63712">
    <property type="entry name" value="Nicotinic receptor ligand binding domain-like"/>
    <property type="match status" value="1"/>
</dbReference>
<feature type="transmembrane region" description="Helical" evidence="11">
    <location>
        <begin position="57"/>
        <end position="80"/>
    </location>
</feature>
<evidence type="ECO:0000313" key="13">
    <source>
        <dbReference type="EMBL" id="KAK0049086.1"/>
    </source>
</evidence>
<dbReference type="Pfam" id="PF02931">
    <property type="entry name" value="Neur_chan_LBD"/>
    <property type="match status" value="1"/>
</dbReference>
<organism evidence="13 14">
    <name type="scientific">Biomphalaria pfeifferi</name>
    <name type="common">Bloodfluke planorb</name>
    <name type="synonym">Freshwater snail</name>
    <dbReference type="NCBI Taxonomy" id="112525"/>
    <lineage>
        <taxon>Eukaryota</taxon>
        <taxon>Metazoa</taxon>
        <taxon>Spiralia</taxon>
        <taxon>Lophotrochozoa</taxon>
        <taxon>Mollusca</taxon>
        <taxon>Gastropoda</taxon>
        <taxon>Heterobranchia</taxon>
        <taxon>Euthyneura</taxon>
        <taxon>Panpulmonata</taxon>
        <taxon>Hygrophila</taxon>
        <taxon>Lymnaeoidea</taxon>
        <taxon>Planorbidae</taxon>
        <taxon>Biomphalaria</taxon>
    </lineage>
</organism>
<accession>A0AAD8F3L4</accession>
<comment type="caution">
    <text evidence="13">The sequence shown here is derived from an EMBL/GenBank/DDBJ whole genome shotgun (WGS) entry which is preliminary data.</text>
</comment>
<comment type="subcellular location">
    <subcellularLocation>
        <location evidence="10">Synaptic cell membrane</location>
        <topology evidence="10">Multi-pass membrane protein</topology>
    </subcellularLocation>
</comment>
<feature type="non-terminal residue" evidence="13">
    <location>
        <position position="272"/>
    </location>
</feature>
<evidence type="ECO:0000256" key="5">
    <source>
        <dbReference type="ARBA" id="ARBA00023065"/>
    </source>
</evidence>
<dbReference type="InterPro" id="IPR036734">
    <property type="entry name" value="Neur_chan_lig-bd_sf"/>
</dbReference>
<evidence type="ECO:0000256" key="10">
    <source>
        <dbReference type="ARBA" id="ARBA00034099"/>
    </source>
</evidence>
<keyword evidence="2" id="KW-1003">Cell membrane</keyword>
<reference evidence="13" key="2">
    <citation type="submission" date="2023-04" db="EMBL/GenBank/DDBJ databases">
        <authorList>
            <person name="Bu L."/>
            <person name="Lu L."/>
            <person name="Laidemitt M.R."/>
            <person name="Zhang S.M."/>
            <person name="Mutuku M."/>
            <person name="Mkoji G."/>
            <person name="Steinauer M."/>
            <person name="Loker E.S."/>
        </authorList>
    </citation>
    <scope>NUCLEOTIDE SEQUENCE</scope>
    <source>
        <strain evidence="13">KasaAsao</strain>
        <tissue evidence="13">Whole Snail</tissue>
    </source>
</reference>
<keyword evidence="5" id="KW-0406">Ion transport</keyword>